<dbReference type="OrthoDB" id="2373987at2759"/>
<protein>
    <recommendedName>
        <fullName evidence="7">Calcium channel YVC1</fullName>
    </recommendedName>
</protein>
<proteinExistence type="predicted"/>
<feature type="region of interest" description="Disordered" evidence="1">
    <location>
        <begin position="589"/>
        <end position="654"/>
    </location>
</feature>
<dbReference type="InterPro" id="IPR056336">
    <property type="entry name" value="YVC1_C"/>
</dbReference>
<sequence length="682" mass="77108">MSDEATCLLPADGLQTDRLVQDLIDEVKVTVNSKFETSIPHSALQLPEINVTVILPIIKHWATRKDPAAVFCWLSARSDFLKESYGDLGNTKVFQTRADVCELVAIRLLKAYSPDMLIFVLTHDFVPTQVSKNSSSNLLSFDRGKNHIETSSMNALEVAIEGFAKNFVSSPLVQRMTSGGAILSSLLRQLVSWLIIITRTHLNWSQLTLSSFPSDHPSSRIKWAYTLPSQTVDKQKVPLPIKVATLNEAEPHILRLSRLRVPRYKAFFETLTYCFFVFCYSMILYNDICQFLSGWEVLFDIFVIGLTINEITQFANAPSYYFQNLWNAFDVGIFAISFAFIGLRLQHFVTGTDTCSLAYDVLAINAMLLWPRLLSSLDSMPFFGTFLIIIRRMLIDSTIFFTLLAVFFLGFLQTFYALGRSTYGWGEIGELMLRIMLGSQFLGFEAAANFGIFGPPVMYLYIAISSLILVTILIAIFNESFSIEEIQSDELFEYMPPFNLFQVIVLLPLKQLIPAKMFLKLNRAIMCIVFLPFLLLIYLWEVFSYRLNKDNAQQLMVQRTGSIKPMYRRTLFRARTRSSTAVPRISLASAVPPRKMPEGPSTSINIDENAGGKYGSTSRVGKQKQEGSSATLFDSPTEEFDAIPTSTSRTNDKDAQLEEIKKRCEALEVQVQQLLAIVKQIN</sequence>
<dbReference type="EMBL" id="JAEPQZ010000009">
    <property type="protein sequence ID" value="KAG2177343.1"/>
    <property type="molecule type" value="Genomic_DNA"/>
</dbReference>
<feature type="transmembrane region" description="Helical" evidence="2">
    <location>
        <begin position="266"/>
        <end position="285"/>
    </location>
</feature>
<comment type="caution">
    <text evidence="5">The sequence shown here is derived from an EMBL/GenBank/DDBJ whole genome shotgun (WGS) entry which is preliminary data.</text>
</comment>
<dbReference type="PANTHER" id="PTHR35859:SF1">
    <property type="entry name" value="NONSELECTIVE CATION CHANNEL PROTEIN"/>
    <property type="match status" value="1"/>
</dbReference>
<organism evidence="5 6">
    <name type="scientific">Mortierella isabellina</name>
    <name type="common">Filamentous fungus</name>
    <name type="synonym">Umbelopsis isabellina</name>
    <dbReference type="NCBI Taxonomy" id="91625"/>
    <lineage>
        <taxon>Eukaryota</taxon>
        <taxon>Fungi</taxon>
        <taxon>Fungi incertae sedis</taxon>
        <taxon>Mucoromycota</taxon>
        <taxon>Mucoromycotina</taxon>
        <taxon>Umbelopsidomycetes</taxon>
        <taxon>Umbelopsidales</taxon>
        <taxon>Umbelopsidaceae</taxon>
        <taxon>Umbelopsis</taxon>
    </lineage>
</organism>
<evidence type="ECO:0000313" key="5">
    <source>
        <dbReference type="EMBL" id="KAG2177343.1"/>
    </source>
</evidence>
<keyword evidence="6" id="KW-1185">Reference proteome</keyword>
<accession>A0A8H7PP32</accession>
<evidence type="ECO:0008006" key="7">
    <source>
        <dbReference type="Google" id="ProtNLM"/>
    </source>
</evidence>
<dbReference type="InterPro" id="IPR052971">
    <property type="entry name" value="TRP_calcium_channel"/>
</dbReference>
<dbReference type="Pfam" id="PF23190">
    <property type="entry name" value="LHD_TRPY1"/>
    <property type="match status" value="1"/>
</dbReference>
<gene>
    <name evidence="5" type="ORF">INT43_008000</name>
</gene>
<evidence type="ECO:0000259" key="4">
    <source>
        <dbReference type="Pfam" id="PF23317"/>
    </source>
</evidence>
<evidence type="ECO:0000259" key="3">
    <source>
        <dbReference type="Pfam" id="PF23190"/>
    </source>
</evidence>
<reference evidence="5" key="1">
    <citation type="submission" date="2020-12" db="EMBL/GenBank/DDBJ databases">
        <title>Metabolic potential, ecology and presence of endohyphal bacteria is reflected in genomic diversity of Mucoromycotina.</title>
        <authorList>
            <person name="Muszewska A."/>
            <person name="Okrasinska A."/>
            <person name="Steczkiewicz K."/>
            <person name="Drgas O."/>
            <person name="Orlowska M."/>
            <person name="Perlinska-Lenart U."/>
            <person name="Aleksandrzak-Piekarczyk T."/>
            <person name="Szatraj K."/>
            <person name="Zielenkiewicz U."/>
            <person name="Pilsyk S."/>
            <person name="Malc E."/>
            <person name="Mieczkowski P."/>
            <person name="Kruszewska J.S."/>
            <person name="Biernat P."/>
            <person name="Pawlowska J."/>
        </authorList>
    </citation>
    <scope>NUCLEOTIDE SEQUENCE</scope>
    <source>
        <strain evidence="5">WA0000067209</strain>
    </source>
</reference>
<keyword evidence="2" id="KW-1133">Transmembrane helix</keyword>
<feature type="transmembrane region" description="Helical" evidence="2">
    <location>
        <begin position="431"/>
        <end position="452"/>
    </location>
</feature>
<feature type="transmembrane region" description="Helical" evidence="2">
    <location>
        <begin position="521"/>
        <end position="540"/>
    </location>
</feature>
<dbReference type="InterPro" id="IPR056337">
    <property type="entry name" value="LHD_YVC1"/>
</dbReference>
<dbReference type="Proteomes" id="UP000654370">
    <property type="component" value="Unassembled WGS sequence"/>
</dbReference>
<evidence type="ECO:0000313" key="6">
    <source>
        <dbReference type="Proteomes" id="UP000654370"/>
    </source>
</evidence>
<feature type="domain" description="Calcium channel YVC1-like C-terminal transmembrane" evidence="4">
    <location>
        <begin position="293"/>
        <end position="541"/>
    </location>
</feature>
<dbReference type="AlphaFoldDB" id="A0A8H7PP32"/>
<dbReference type="PANTHER" id="PTHR35859">
    <property type="entry name" value="NONSELECTIVE CATION CHANNEL PROTEIN"/>
    <property type="match status" value="1"/>
</dbReference>
<name>A0A8H7PP32_MORIS</name>
<keyword evidence="2" id="KW-0812">Transmembrane</keyword>
<feature type="transmembrane region" description="Helical" evidence="2">
    <location>
        <begin position="458"/>
        <end position="479"/>
    </location>
</feature>
<evidence type="ECO:0000256" key="1">
    <source>
        <dbReference type="SAM" id="MobiDB-lite"/>
    </source>
</evidence>
<dbReference type="Pfam" id="PF23317">
    <property type="entry name" value="YVC1_C"/>
    <property type="match status" value="1"/>
</dbReference>
<feature type="compositionally biased region" description="Polar residues" evidence="1">
    <location>
        <begin position="615"/>
        <end position="634"/>
    </location>
</feature>
<evidence type="ECO:0000256" key="2">
    <source>
        <dbReference type="SAM" id="Phobius"/>
    </source>
</evidence>
<feature type="transmembrane region" description="Helical" evidence="2">
    <location>
        <begin position="325"/>
        <end position="345"/>
    </location>
</feature>
<keyword evidence="2" id="KW-0472">Membrane</keyword>
<feature type="transmembrane region" description="Helical" evidence="2">
    <location>
        <begin position="394"/>
        <end position="419"/>
    </location>
</feature>
<feature type="domain" description="YVC1 N-terminal linker helical" evidence="3">
    <location>
        <begin position="21"/>
        <end position="176"/>
    </location>
</feature>
<feature type="transmembrane region" description="Helical" evidence="2">
    <location>
        <begin position="491"/>
        <end position="509"/>
    </location>
</feature>